<feature type="domain" description="DyP dimeric alpha+beta barrel" evidence="9">
    <location>
        <begin position="71"/>
        <end position="228"/>
    </location>
</feature>
<protein>
    <submittedName>
        <fullName evidence="10">Peroxidase</fullName>
    </submittedName>
</protein>
<evidence type="ECO:0000256" key="8">
    <source>
        <dbReference type="SAM" id="SignalP"/>
    </source>
</evidence>
<keyword evidence="4" id="KW-0479">Metal-binding</keyword>
<evidence type="ECO:0000256" key="2">
    <source>
        <dbReference type="ARBA" id="ARBA00022559"/>
    </source>
</evidence>
<dbReference type="Pfam" id="PF21105">
    <property type="entry name" value="DyP_N"/>
    <property type="match status" value="1"/>
</dbReference>
<dbReference type="InterPro" id="IPR006314">
    <property type="entry name" value="Dyp_peroxidase"/>
</dbReference>
<accession>A0ABS6ZC62</accession>
<dbReference type="Gene3D" id="2.90.10.30">
    <property type="match status" value="1"/>
</dbReference>
<dbReference type="InterPro" id="IPR006311">
    <property type="entry name" value="TAT_signal"/>
</dbReference>
<evidence type="ECO:0000256" key="4">
    <source>
        <dbReference type="ARBA" id="ARBA00022723"/>
    </source>
</evidence>
<reference evidence="10 11" key="1">
    <citation type="submission" date="2019-12" db="EMBL/GenBank/DDBJ databases">
        <title>Genome sequence of Streptomyces bambusae.</title>
        <authorList>
            <person name="Bansal K."/>
            <person name="Choksket S."/>
            <person name="Korpole S."/>
            <person name="Patil P.B."/>
        </authorList>
    </citation>
    <scope>NUCLEOTIDE SEQUENCE [LARGE SCALE GENOMIC DNA]</scope>
    <source>
        <strain evidence="10 11">SK60</strain>
    </source>
</reference>
<dbReference type="PROSITE" id="PS51404">
    <property type="entry name" value="DYP_PEROXIDASE"/>
    <property type="match status" value="1"/>
</dbReference>
<keyword evidence="5" id="KW-0560">Oxidoreductase</keyword>
<feature type="signal peptide" evidence="8">
    <location>
        <begin position="1"/>
        <end position="33"/>
    </location>
</feature>
<dbReference type="EMBL" id="WTFF01000151">
    <property type="protein sequence ID" value="MBW5484250.1"/>
    <property type="molecule type" value="Genomic_DNA"/>
</dbReference>
<feature type="chain" id="PRO_5047173484" evidence="8">
    <location>
        <begin position="34"/>
        <end position="671"/>
    </location>
</feature>
<dbReference type="PANTHER" id="PTHR30521">
    <property type="entry name" value="DEFERROCHELATASE/PEROXIDASE"/>
    <property type="match status" value="1"/>
</dbReference>
<gene>
    <name evidence="10" type="ORF">GPJ59_20785</name>
</gene>
<dbReference type="Proteomes" id="UP000812013">
    <property type="component" value="Unassembled WGS sequence"/>
</dbReference>
<keyword evidence="2 10" id="KW-0575">Peroxidase</keyword>
<organism evidence="10 11">
    <name type="scientific">Streptomyces bambusae</name>
    <dbReference type="NCBI Taxonomy" id="1550616"/>
    <lineage>
        <taxon>Bacteria</taxon>
        <taxon>Bacillati</taxon>
        <taxon>Actinomycetota</taxon>
        <taxon>Actinomycetes</taxon>
        <taxon>Kitasatosporales</taxon>
        <taxon>Streptomycetaceae</taxon>
        <taxon>Streptomyces</taxon>
    </lineage>
</organism>
<evidence type="ECO:0000313" key="11">
    <source>
        <dbReference type="Proteomes" id="UP000812013"/>
    </source>
</evidence>
<name>A0ABS6ZC62_9ACTN</name>
<keyword evidence="11" id="KW-1185">Reference proteome</keyword>
<proteinExistence type="inferred from homology"/>
<evidence type="ECO:0000256" key="7">
    <source>
        <dbReference type="ARBA" id="ARBA00025737"/>
    </source>
</evidence>
<dbReference type="GO" id="GO:0004601">
    <property type="term" value="F:peroxidase activity"/>
    <property type="evidence" value="ECO:0007669"/>
    <property type="project" value="UniProtKB-KW"/>
</dbReference>
<evidence type="ECO:0000256" key="1">
    <source>
        <dbReference type="ARBA" id="ARBA00001970"/>
    </source>
</evidence>
<keyword evidence="3" id="KW-0349">Heme</keyword>
<dbReference type="InterPro" id="IPR011008">
    <property type="entry name" value="Dimeric_a/b-barrel"/>
</dbReference>
<dbReference type="InterPro" id="IPR036426">
    <property type="entry name" value="Bulb-type_lectin_dom_sf"/>
</dbReference>
<keyword evidence="6" id="KW-0408">Iron</keyword>
<comment type="cofactor">
    <cofactor evidence="1">
        <name>heme b</name>
        <dbReference type="ChEBI" id="CHEBI:60344"/>
    </cofactor>
</comment>
<dbReference type="SUPFAM" id="SSF51110">
    <property type="entry name" value="alpha-D-mannose-specific plant lectins"/>
    <property type="match status" value="1"/>
</dbReference>
<dbReference type="RefSeq" id="WP_219668732.1">
    <property type="nucleotide sequence ID" value="NZ_WTFF01000151.1"/>
</dbReference>
<comment type="caution">
    <text evidence="10">The sequence shown here is derived from an EMBL/GenBank/DDBJ whole genome shotgun (WGS) entry which is preliminary data.</text>
</comment>
<evidence type="ECO:0000256" key="5">
    <source>
        <dbReference type="ARBA" id="ARBA00023002"/>
    </source>
</evidence>
<dbReference type="InterPro" id="IPR049509">
    <property type="entry name" value="DyP_N"/>
</dbReference>
<comment type="similarity">
    <text evidence="7">Belongs to the DyP-type peroxidase family.</text>
</comment>
<evidence type="ECO:0000256" key="3">
    <source>
        <dbReference type="ARBA" id="ARBA00022617"/>
    </source>
</evidence>
<dbReference type="PROSITE" id="PS51318">
    <property type="entry name" value="TAT"/>
    <property type="match status" value="1"/>
</dbReference>
<evidence type="ECO:0000259" key="9">
    <source>
        <dbReference type="Pfam" id="PF21105"/>
    </source>
</evidence>
<keyword evidence="8" id="KW-0732">Signal</keyword>
<evidence type="ECO:0000313" key="10">
    <source>
        <dbReference type="EMBL" id="MBW5484250.1"/>
    </source>
</evidence>
<sequence length="671" mass="70823">METPPSLRHPARRTVVRAGACAAAALAAGAAPAHDAVAVPAVPTNPQAPVAPVAPRGPAADLPLRTDTSTQGDILAGFRKDHVCLLFVHFRHPGNARRWLGRLVPELATTDEVARFNAEFSKARRMRRGVDPTTMSVLWAGFSLTHAGLGLLAGKDPFPAVPPGSTAEAFAEGAATRAEQLGDTGPSAPDSWLFGASEDEVHAVLTLAGDDARRLAEAVDRHRSALEQADAAVLFQQDGATLPGALRGHEHFGFLDAISQPGVRGFDAPDPATAGTTVLGRPGTRLVPAGEFLVGQERVGGRPAGLPAWATGGSFHVVRRLAQDVAGWWDQLGECLDRLKRSGAAPADANPTWLAARMVGRWPGGAPVATCPAAERLPLPGEDIDGPLDFRNDPQGWTTPLFSHIRKSNPRAGLSLAPGRPPLPAADLDARRIIRRGTPFGAPLGRAADGTVRPAASDEADTPRGLIFVSHQADLVEQFEFVVRRWSNERDFPPARNPVPGADPVIGPDSPAAFESPGADGGSRATTLSFHQFVRTEGAVYAFTPSLPTLRDLAKGRLDDAVEVHAGTVLRPGDTLDAGAVRLHFDSSGDLVLQDDEGRPRWTSRTAGSGADAHFSADGLLTVRTSAGRTAWSSGTGGHRGARFLIRPTGEAVIVEGNRTLWRAGRTQRRR</sequence>
<dbReference type="PANTHER" id="PTHR30521:SF4">
    <property type="entry name" value="DEFERROCHELATASE"/>
    <property type="match status" value="1"/>
</dbReference>
<dbReference type="SUPFAM" id="SSF54909">
    <property type="entry name" value="Dimeric alpha+beta barrel"/>
    <property type="match status" value="1"/>
</dbReference>
<evidence type="ECO:0000256" key="6">
    <source>
        <dbReference type="ARBA" id="ARBA00023004"/>
    </source>
</evidence>